<name>A0A8B7CTX6_PHODC</name>
<feature type="domain" description="Peptide N-acetyl-beta-D-glucosaminyl asparaginase amidase A N-terminal" evidence="2">
    <location>
        <begin position="47"/>
        <end position="380"/>
    </location>
</feature>
<organism evidence="3 4">
    <name type="scientific">Phoenix dactylifera</name>
    <name type="common">Date palm</name>
    <dbReference type="NCBI Taxonomy" id="42345"/>
    <lineage>
        <taxon>Eukaryota</taxon>
        <taxon>Viridiplantae</taxon>
        <taxon>Streptophyta</taxon>
        <taxon>Embryophyta</taxon>
        <taxon>Tracheophyta</taxon>
        <taxon>Spermatophyta</taxon>
        <taxon>Magnoliopsida</taxon>
        <taxon>Liliopsida</taxon>
        <taxon>Arecaceae</taxon>
        <taxon>Coryphoideae</taxon>
        <taxon>Phoeniceae</taxon>
        <taxon>Phoenix</taxon>
    </lineage>
</organism>
<evidence type="ECO:0000256" key="1">
    <source>
        <dbReference type="SAM" id="SignalP"/>
    </source>
</evidence>
<gene>
    <name evidence="4" type="primary">LOC103718796</name>
</gene>
<accession>A0A8B7CTX6</accession>
<dbReference type="PANTHER" id="PTHR31104">
    <property type="entry name" value="PEPTIDE-N4-(N-ACETYL-BETA-GLUCOSAMINYL)ASPARAGINE AMIDASE A PROTEIN"/>
    <property type="match status" value="1"/>
</dbReference>
<proteinExistence type="predicted"/>
<evidence type="ECO:0000259" key="2">
    <source>
        <dbReference type="Pfam" id="PF12222"/>
    </source>
</evidence>
<feature type="signal peptide" evidence="1">
    <location>
        <begin position="1"/>
        <end position="29"/>
    </location>
</feature>
<reference evidence="4" key="2">
    <citation type="submission" date="2025-08" db="UniProtKB">
        <authorList>
            <consortium name="RefSeq"/>
        </authorList>
    </citation>
    <scope>IDENTIFICATION</scope>
    <source>
        <tissue evidence="4">Young leaves</tissue>
    </source>
</reference>
<dbReference type="GeneID" id="103718796"/>
<keyword evidence="1" id="KW-0732">Signal</keyword>
<keyword evidence="3" id="KW-1185">Reference proteome</keyword>
<dbReference type="OrthoDB" id="1612078at2759"/>
<dbReference type="Pfam" id="PF12222">
    <property type="entry name" value="PNGaseA"/>
    <property type="match status" value="1"/>
</dbReference>
<dbReference type="InterPro" id="IPR056948">
    <property type="entry name" value="PNGaseA_N"/>
</dbReference>
<feature type="chain" id="PRO_5034136884" evidence="1">
    <location>
        <begin position="30"/>
        <end position="589"/>
    </location>
</feature>
<dbReference type="RefSeq" id="XP_008805998.2">
    <property type="nucleotide sequence ID" value="XM_008807776.4"/>
</dbReference>
<protein>
    <submittedName>
        <fullName evidence="4">Peptide-N4-(N-acetyl-beta- glucosaminyl)asparagine amidase A-like</fullName>
    </submittedName>
</protein>
<dbReference type="AlphaFoldDB" id="A0A8B7CTX6"/>
<dbReference type="InterPro" id="IPR021102">
    <property type="entry name" value="PNGase_A"/>
</dbReference>
<dbReference type="KEGG" id="pda:103718796"/>
<reference evidence="3" key="1">
    <citation type="journal article" date="2019" name="Nat. Commun.">
        <title>Genome-wide association mapping of date palm fruit traits.</title>
        <authorList>
            <person name="Hazzouri K.M."/>
            <person name="Gros-Balthazard M."/>
            <person name="Flowers J.M."/>
            <person name="Copetti D."/>
            <person name="Lemansour A."/>
            <person name="Lebrun M."/>
            <person name="Masmoudi K."/>
            <person name="Ferrand S."/>
            <person name="Dhar M.I."/>
            <person name="Fresquez Z.A."/>
            <person name="Rosas U."/>
            <person name="Zhang J."/>
            <person name="Talag J."/>
            <person name="Lee S."/>
            <person name="Kudrna D."/>
            <person name="Powell R.F."/>
            <person name="Leitch I.J."/>
            <person name="Krueger R.R."/>
            <person name="Wing R.A."/>
            <person name="Amiri K.M.A."/>
            <person name="Purugganan M.D."/>
        </authorList>
    </citation>
    <scope>NUCLEOTIDE SEQUENCE [LARGE SCALE GENOMIC DNA]</scope>
    <source>
        <strain evidence="3">cv. Khalas</strain>
    </source>
</reference>
<sequence>MHLKHREFSIPSLFLPLFLLCSSVHGTLATDASLEFLDPTLPPALPSQTPKCSVLVLQQDFTGTVGTSPVTTNYTHPVDCPAPWTRVVLELSLSASGVPVQKDRIAAVWIDGAEILRTSTPFTINHSAFWKVHKDVTRYTALLRRLSGGGGTVSMMLGNSNSKPPGVFTANVSLHFYRGALSAKSINNGHPSVKGLYREPADHVIPISQEKASNGSSFWFQISGNSDISTASVVIPRNTYRAVLEILASYHADDEFWYANPLQTEYLQGGLGETRANGGLRQLYATIDGKFVGGHIPFAVIYPGSINPYFWSPVAAIGAFDMPTYDLEVTPFLGLVVDGQPHEIGLGVKHSQSYWLLTANLHLWVDRWSDAVEAMLVDYRAPPLRVNPQAEWRNQDGSSEIDAEGLLRFVGWVSSSKGNVTTLVRQKVTFKSQVVVQNRGTVRQVEMINKEAMTVGVHRGKNQVVGRVQLFMDAPLQVQTSTVNAAGGAVLRNTRLYHQLEEVLKLNDNMAVSTSMLTDRQDAEGTVLMHDGMPVWGGGSTKSSYKYRDENTCYLRTVDAAGGAVKNDVTSASCAAASAAQAWVCLGHF</sequence>
<evidence type="ECO:0000313" key="4">
    <source>
        <dbReference type="RefSeq" id="XP_008805998.2"/>
    </source>
</evidence>
<dbReference type="Proteomes" id="UP000228380">
    <property type="component" value="Chromosome 3"/>
</dbReference>
<evidence type="ECO:0000313" key="3">
    <source>
        <dbReference type="Proteomes" id="UP000228380"/>
    </source>
</evidence>